<organism evidence="1 2">
    <name type="scientific">Candidula unifasciata</name>
    <dbReference type="NCBI Taxonomy" id="100452"/>
    <lineage>
        <taxon>Eukaryota</taxon>
        <taxon>Metazoa</taxon>
        <taxon>Spiralia</taxon>
        <taxon>Lophotrochozoa</taxon>
        <taxon>Mollusca</taxon>
        <taxon>Gastropoda</taxon>
        <taxon>Heterobranchia</taxon>
        <taxon>Euthyneura</taxon>
        <taxon>Panpulmonata</taxon>
        <taxon>Eupulmonata</taxon>
        <taxon>Stylommatophora</taxon>
        <taxon>Helicina</taxon>
        <taxon>Helicoidea</taxon>
        <taxon>Geomitridae</taxon>
        <taxon>Candidula</taxon>
    </lineage>
</organism>
<dbReference type="EMBL" id="CAJHNH020000383">
    <property type="protein sequence ID" value="CAG5117300.1"/>
    <property type="molecule type" value="Genomic_DNA"/>
</dbReference>
<proteinExistence type="predicted"/>
<reference evidence="1" key="1">
    <citation type="submission" date="2021-04" db="EMBL/GenBank/DDBJ databases">
        <authorList>
            <consortium name="Molecular Ecology Group"/>
        </authorList>
    </citation>
    <scope>NUCLEOTIDE SEQUENCE</scope>
</reference>
<sequence length="187" mass="21084">MSALSGLKISGFETTMPSAVRQNLPTDQRQCQSHRKLYTGNSGLIFHTQNIRASPCDLSQKDKKQKYQGNQRYVYKPQRIYSRNQRKSKTILRRDCDNTPMTRLSDSEKNSAYGRIEACELSGLAKPGICINTCPDLCNESYAVDSFVSPDPSQLPLPPLEWLHFKTVLPVDDHMMLQSVLCCPIAA</sequence>
<dbReference type="AlphaFoldDB" id="A0A8S3YQT8"/>
<keyword evidence="2" id="KW-1185">Reference proteome</keyword>
<evidence type="ECO:0000313" key="2">
    <source>
        <dbReference type="Proteomes" id="UP000678393"/>
    </source>
</evidence>
<gene>
    <name evidence="1" type="ORF">CUNI_LOCUS2858</name>
</gene>
<dbReference type="Proteomes" id="UP000678393">
    <property type="component" value="Unassembled WGS sequence"/>
</dbReference>
<comment type="caution">
    <text evidence="1">The sequence shown here is derived from an EMBL/GenBank/DDBJ whole genome shotgun (WGS) entry which is preliminary data.</text>
</comment>
<accession>A0A8S3YQT8</accession>
<evidence type="ECO:0000313" key="1">
    <source>
        <dbReference type="EMBL" id="CAG5117300.1"/>
    </source>
</evidence>
<name>A0A8S3YQT8_9EUPU</name>
<protein>
    <submittedName>
        <fullName evidence="1">Uncharacterized protein</fullName>
    </submittedName>
</protein>